<dbReference type="STRING" id="1737425.GCA_900049755_00315"/>
<dbReference type="EMBL" id="CP024988">
    <property type="protein sequence ID" value="AWT25779.1"/>
    <property type="molecule type" value="Genomic_DNA"/>
</dbReference>
<organism evidence="2 3">
    <name type="scientific">Corynebacterium provencense</name>
    <dbReference type="NCBI Taxonomy" id="1737425"/>
    <lineage>
        <taxon>Bacteria</taxon>
        <taxon>Bacillati</taxon>
        <taxon>Actinomycetota</taxon>
        <taxon>Actinomycetes</taxon>
        <taxon>Mycobacteriales</taxon>
        <taxon>Corynebacteriaceae</taxon>
        <taxon>Corynebacterium</taxon>
    </lineage>
</organism>
<name>A0A2Z3YP81_9CORY</name>
<dbReference type="PANTHER" id="PTHR38011">
    <property type="entry name" value="DIHYDROFOLATE REDUCTASE FAMILY PROTEIN (AFU_ORTHOLOGUE AFUA_8G06820)"/>
    <property type="match status" value="1"/>
</dbReference>
<dbReference type="GO" id="GO:0008703">
    <property type="term" value="F:5-amino-6-(5-phosphoribosylamino)uracil reductase activity"/>
    <property type="evidence" value="ECO:0007669"/>
    <property type="project" value="InterPro"/>
</dbReference>
<keyword evidence="3" id="KW-1185">Reference proteome</keyword>
<protein>
    <recommendedName>
        <fullName evidence="1">Bacterial bifunctional deaminase-reductase C-terminal domain-containing protein</fullName>
    </recommendedName>
</protein>
<reference evidence="3" key="1">
    <citation type="submission" date="2017-11" db="EMBL/GenBank/DDBJ databases">
        <title>Otitis media/interna in a cat caused by the recently described species Corynebacterium provencense.</title>
        <authorList>
            <person name="Kittl S."/>
            <person name="Brodard I."/>
            <person name="Rychener L."/>
            <person name="Jores J."/>
            <person name="Roosje P."/>
            <person name="Gobeli Brawand S."/>
        </authorList>
    </citation>
    <scope>NUCLEOTIDE SEQUENCE [LARGE SCALE GENOMIC DNA]</scope>
    <source>
        <strain evidence="3">17KM38</strain>
    </source>
</reference>
<accession>A0A2Z3YP81</accession>
<dbReference type="KEGG" id="cpre:Csp1_09730"/>
<dbReference type="SUPFAM" id="SSF53597">
    <property type="entry name" value="Dihydrofolate reductase-like"/>
    <property type="match status" value="1"/>
</dbReference>
<dbReference type="InterPro" id="IPR002734">
    <property type="entry name" value="RibDG_C"/>
</dbReference>
<dbReference type="OrthoDB" id="3427770at2"/>
<sequence length="181" mass="19570">MTAVTRYRFYTATTLDGFLADENDSLEWLFTKDIDETGPGNAGAFMEEVGAQVMGATTYLWVLDHEPHWLPQIPTFVFTHRSLKPVNGLVEFLSGDPSEFRELIGKAAGDRDVWITGGGDLAASFASAGMLDEVQVSIAPVLLGAGKPLFGGAVDLSLRTCDRNRDFLVATFDVIGPLAPD</sequence>
<evidence type="ECO:0000259" key="1">
    <source>
        <dbReference type="Pfam" id="PF01872"/>
    </source>
</evidence>
<dbReference type="InterPro" id="IPR050765">
    <property type="entry name" value="Riboflavin_Biosynth_HTPR"/>
</dbReference>
<evidence type="ECO:0000313" key="2">
    <source>
        <dbReference type="EMBL" id="AWT25779.1"/>
    </source>
</evidence>
<dbReference type="InterPro" id="IPR024072">
    <property type="entry name" value="DHFR-like_dom_sf"/>
</dbReference>
<dbReference type="PANTHER" id="PTHR38011:SF11">
    <property type="entry name" value="2,5-DIAMINO-6-RIBOSYLAMINO-4(3H)-PYRIMIDINONE 5'-PHOSPHATE REDUCTASE"/>
    <property type="match status" value="1"/>
</dbReference>
<feature type="domain" description="Bacterial bifunctional deaminase-reductase C-terminal" evidence="1">
    <location>
        <begin position="11"/>
        <end position="155"/>
    </location>
</feature>
<proteinExistence type="predicted"/>
<dbReference type="AlphaFoldDB" id="A0A2Z3YP81"/>
<gene>
    <name evidence="2" type="ORF">Csp1_09730</name>
</gene>
<dbReference type="Proteomes" id="UP000247696">
    <property type="component" value="Chromosome"/>
</dbReference>
<dbReference type="Pfam" id="PF01872">
    <property type="entry name" value="RibD_C"/>
    <property type="match status" value="1"/>
</dbReference>
<evidence type="ECO:0000313" key="3">
    <source>
        <dbReference type="Proteomes" id="UP000247696"/>
    </source>
</evidence>
<dbReference type="Gene3D" id="3.40.430.10">
    <property type="entry name" value="Dihydrofolate Reductase, subunit A"/>
    <property type="match status" value="1"/>
</dbReference>
<dbReference type="GO" id="GO:0009231">
    <property type="term" value="P:riboflavin biosynthetic process"/>
    <property type="evidence" value="ECO:0007669"/>
    <property type="project" value="InterPro"/>
</dbReference>
<dbReference type="RefSeq" id="WP_110481211.1">
    <property type="nucleotide sequence ID" value="NZ_CP024988.1"/>
</dbReference>